<dbReference type="PANTHER" id="PTHR33121:SF70">
    <property type="entry name" value="SIGNALING PROTEIN YKOW"/>
    <property type="match status" value="1"/>
</dbReference>
<keyword evidence="1" id="KW-0472">Membrane</keyword>
<dbReference type="Pfam" id="PF00990">
    <property type="entry name" value="GGDEF"/>
    <property type="match status" value="1"/>
</dbReference>
<keyword evidence="1" id="KW-0812">Transmembrane</keyword>
<dbReference type="PANTHER" id="PTHR33121">
    <property type="entry name" value="CYCLIC DI-GMP PHOSPHODIESTERASE PDEF"/>
    <property type="match status" value="1"/>
</dbReference>
<dbReference type="InterPro" id="IPR011623">
    <property type="entry name" value="7TMR_DISM_rcpt_extracell_dom1"/>
</dbReference>
<dbReference type="GO" id="GO:0071111">
    <property type="term" value="F:cyclic-guanylate-specific phosphodiesterase activity"/>
    <property type="evidence" value="ECO:0007669"/>
    <property type="project" value="InterPro"/>
</dbReference>
<dbReference type="SMART" id="SM00052">
    <property type="entry name" value="EAL"/>
    <property type="match status" value="1"/>
</dbReference>
<protein>
    <submittedName>
        <fullName evidence="4">EAL domain-containing protein</fullName>
    </submittedName>
</protein>
<dbReference type="SMART" id="SM00267">
    <property type="entry name" value="GGDEF"/>
    <property type="match status" value="1"/>
</dbReference>
<dbReference type="Gene3D" id="3.30.70.270">
    <property type="match status" value="1"/>
</dbReference>
<feature type="transmembrane region" description="Helical" evidence="1">
    <location>
        <begin position="372"/>
        <end position="390"/>
    </location>
</feature>
<feature type="transmembrane region" description="Helical" evidence="1">
    <location>
        <begin position="339"/>
        <end position="360"/>
    </location>
</feature>
<feature type="domain" description="EAL" evidence="2">
    <location>
        <begin position="585"/>
        <end position="837"/>
    </location>
</feature>
<proteinExistence type="predicted"/>
<organism evidence="4 5">
    <name type="scientific">Psychrosphaera ytuae</name>
    <dbReference type="NCBI Taxonomy" id="2820710"/>
    <lineage>
        <taxon>Bacteria</taxon>
        <taxon>Pseudomonadati</taxon>
        <taxon>Pseudomonadota</taxon>
        <taxon>Gammaproteobacteria</taxon>
        <taxon>Alteromonadales</taxon>
        <taxon>Pseudoalteromonadaceae</taxon>
        <taxon>Psychrosphaera</taxon>
    </lineage>
</organism>
<dbReference type="Pfam" id="PF07696">
    <property type="entry name" value="7TMR-DISMED2"/>
    <property type="match status" value="1"/>
</dbReference>
<evidence type="ECO:0000313" key="5">
    <source>
        <dbReference type="Proteomes" id="UP000682739"/>
    </source>
</evidence>
<dbReference type="SUPFAM" id="SSF141868">
    <property type="entry name" value="EAL domain-like"/>
    <property type="match status" value="1"/>
</dbReference>
<name>A0A975DBD4_9GAMM</name>
<dbReference type="InterPro" id="IPR029787">
    <property type="entry name" value="Nucleotide_cyclase"/>
</dbReference>
<dbReference type="SUPFAM" id="SSF55073">
    <property type="entry name" value="Nucleotide cyclase"/>
    <property type="match status" value="1"/>
</dbReference>
<evidence type="ECO:0000259" key="3">
    <source>
        <dbReference type="PROSITE" id="PS50887"/>
    </source>
</evidence>
<dbReference type="InterPro" id="IPR001633">
    <property type="entry name" value="EAL_dom"/>
</dbReference>
<dbReference type="RefSeq" id="WP_208831798.1">
    <property type="nucleotide sequence ID" value="NZ_CP072110.1"/>
</dbReference>
<keyword evidence="1" id="KW-1133">Transmembrane helix</keyword>
<reference evidence="4" key="1">
    <citation type="submission" date="2021-03" db="EMBL/GenBank/DDBJ databases">
        <title>Description of Psychrosphaera ytuae sp. nov. isolated from deep sea sediment of South China Sea.</title>
        <authorList>
            <person name="Zhang J."/>
            <person name="Xu X.-D."/>
        </authorList>
    </citation>
    <scope>NUCLEOTIDE SEQUENCE</scope>
    <source>
        <strain evidence="4">MTZ26</strain>
    </source>
</reference>
<feature type="transmembrane region" description="Helical" evidence="1">
    <location>
        <begin position="220"/>
        <end position="242"/>
    </location>
</feature>
<dbReference type="KEGG" id="psym:J1N51_13660"/>
<dbReference type="InterPro" id="IPR035919">
    <property type="entry name" value="EAL_sf"/>
</dbReference>
<accession>A0A975DBD4</accession>
<keyword evidence="5" id="KW-1185">Reference proteome</keyword>
<dbReference type="Pfam" id="PF07695">
    <property type="entry name" value="7TMR-DISM_7TM"/>
    <property type="match status" value="1"/>
</dbReference>
<dbReference type="EMBL" id="CP072110">
    <property type="protein sequence ID" value="QTH63743.1"/>
    <property type="molecule type" value="Genomic_DNA"/>
</dbReference>
<evidence type="ECO:0000259" key="2">
    <source>
        <dbReference type="PROSITE" id="PS50883"/>
    </source>
</evidence>
<dbReference type="InterPro" id="IPR043128">
    <property type="entry name" value="Rev_trsase/Diguanyl_cyclase"/>
</dbReference>
<dbReference type="Pfam" id="PF00563">
    <property type="entry name" value="EAL"/>
    <property type="match status" value="1"/>
</dbReference>
<dbReference type="Proteomes" id="UP000682739">
    <property type="component" value="Chromosome"/>
</dbReference>
<dbReference type="Gene3D" id="3.20.20.450">
    <property type="entry name" value="EAL domain"/>
    <property type="match status" value="1"/>
</dbReference>
<dbReference type="InterPro" id="IPR011622">
    <property type="entry name" value="7TMR_DISM_rcpt_extracell_dom2"/>
</dbReference>
<feature type="transmembrane region" description="Helical" evidence="1">
    <location>
        <begin position="9"/>
        <end position="31"/>
    </location>
</feature>
<dbReference type="Gene3D" id="2.60.40.2380">
    <property type="match status" value="1"/>
</dbReference>
<evidence type="ECO:0000256" key="1">
    <source>
        <dbReference type="SAM" id="Phobius"/>
    </source>
</evidence>
<dbReference type="CDD" id="cd01948">
    <property type="entry name" value="EAL"/>
    <property type="match status" value="1"/>
</dbReference>
<gene>
    <name evidence="4" type="ORF">J1N51_13660</name>
</gene>
<dbReference type="InterPro" id="IPR050706">
    <property type="entry name" value="Cyclic-di-GMP_PDE-like"/>
</dbReference>
<evidence type="ECO:0000313" key="4">
    <source>
        <dbReference type="EMBL" id="QTH63743.1"/>
    </source>
</evidence>
<dbReference type="PROSITE" id="PS50887">
    <property type="entry name" value="GGDEF"/>
    <property type="match status" value="1"/>
</dbReference>
<feature type="domain" description="GGDEF" evidence="3">
    <location>
        <begin position="430"/>
        <end position="576"/>
    </location>
</feature>
<feature type="transmembrane region" description="Helical" evidence="1">
    <location>
        <begin position="286"/>
        <end position="304"/>
    </location>
</feature>
<feature type="transmembrane region" description="Helical" evidence="1">
    <location>
        <begin position="254"/>
        <end position="274"/>
    </location>
</feature>
<dbReference type="InterPro" id="IPR000160">
    <property type="entry name" value="GGDEF_dom"/>
</dbReference>
<feature type="transmembrane region" description="Helical" evidence="1">
    <location>
        <begin position="188"/>
        <end position="208"/>
    </location>
</feature>
<dbReference type="PROSITE" id="PS50883">
    <property type="entry name" value="EAL"/>
    <property type="match status" value="1"/>
</dbReference>
<sequence>MPFKFKHTYFFVIFAWLAIVLVGFSYSIFYVGDRSNADLVEHFSIKYIDDTTNPLTIEQVHNLPDSVFANDKQEMHKPDSLDFSMWYKIKVDGDERFNRAFSITVDNPTLDLIHFNAHYDGKVVFDKKLGDQHTAQYGNEHVSPQISLFGGMSPESTIYIRIKTNGAPATPILIEPIETSQFRTSAQLILLGSLFGIGVIMIIYNYFMYRGVGDLSYLHYIIYVAGAVIAISMINGFTFFILPTDVAQWANKYLIIPVHFVALAFAIRFAISFLRFETVKPWFVRIGQNLSNFLLVISFVSIALPEGTMLPMYFLCVALGYSYAVVLMLMVLKTKLIWVRYYLMSWIPLLAGALISIATYNGDLPYNFFTKNASLLGVMLEVCIMAVALLDRFRANQIDRDYRVNHDLATGLPNQILLESAIKNAGHADQPMALMVFEITQSKDVIPSLGTETANRFFSGLFKNIHSYTREMKNVYSFARDESGKALQIVRIDESRFALLFVGNNDADSLRDKLLMIQNAAATVVEVDGLAMSVSTVAGWATFPEDTTESEKLLSTTMQALVVGRKLDQKWARYDEQRSVDIQQKFRLAADLQTAIEDDDLDLYHQPQIDMETRRVHGSELLLRWIHPVEGFISPDYIVEIAEEMGVIHQLTEWVINKGLEQHSKLYKLGFETNVSINISGKDFNDNGLVAHILTTTAKYGVDPSTVTFEVTESATAEDPKHAKQVLTELYDQGFKIAIDDFGTGYSSLDYLSQLPFHELKIDKCFMDIDVSERNKTITEVTLLLAKKLGVTAVAEGIENKEVAEILQEFGCPVGQGYLFSKPKPFIEHMRWLQELYKKDRSLLVEL</sequence>
<dbReference type="AlphaFoldDB" id="A0A975DBD4"/>
<feature type="transmembrane region" description="Helical" evidence="1">
    <location>
        <begin position="310"/>
        <end position="332"/>
    </location>
</feature>